<name>A0A974P6H4_9CAUL</name>
<feature type="transmembrane region" description="Helical" evidence="1">
    <location>
        <begin position="136"/>
        <end position="159"/>
    </location>
</feature>
<feature type="transmembrane region" description="Helical" evidence="1">
    <location>
        <begin position="43"/>
        <end position="65"/>
    </location>
</feature>
<evidence type="ECO:0000259" key="2">
    <source>
        <dbReference type="Pfam" id="PF01970"/>
    </source>
</evidence>
<feature type="transmembrane region" description="Helical" evidence="1">
    <location>
        <begin position="107"/>
        <end position="130"/>
    </location>
</feature>
<proteinExistence type="predicted"/>
<gene>
    <name evidence="3" type="ORF">JKL49_10885</name>
</gene>
<keyword evidence="1" id="KW-0812">Transmembrane</keyword>
<dbReference type="Pfam" id="PF01970">
    <property type="entry name" value="TctA"/>
    <property type="match status" value="1"/>
</dbReference>
<reference evidence="3" key="1">
    <citation type="submission" date="2021-01" db="EMBL/GenBank/DDBJ databases">
        <title>Genome sequence of Phenylobacterium sp. 20VBR1 isolated from a valley glaceir, Ny-Alesund, Svalbard.</title>
        <authorList>
            <person name="Thomas F.A."/>
            <person name="Krishnan K.P."/>
            <person name="Sinha R.K."/>
        </authorList>
    </citation>
    <scope>NUCLEOTIDE SEQUENCE</scope>
    <source>
        <strain evidence="3">20VBR1</strain>
    </source>
</reference>
<dbReference type="PANTHER" id="PTHR35342:SF5">
    <property type="entry name" value="TRICARBOXYLIC TRANSPORT PROTEIN"/>
    <property type="match status" value="1"/>
</dbReference>
<dbReference type="AlphaFoldDB" id="A0A974P6H4"/>
<protein>
    <submittedName>
        <fullName evidence="3">Tripartite tricarboxylate transporter permease</fullName>
    </submittedName>
</protein>
<evidence type="ECO:0000313" key="3">
    <source>
        <dbReference type="EMBL" id="QQZ51463.1"/>
    </source>
</evidence>
<dbReference type="InterPro" id="IPR002823">
    <property type="entry name" value="DUF112_TM"/>
</dbReference>
<feature type="domain" description="DUF112" evidence="2">
    <location>
        <begin position="18"/>
        <end position="161"/>
    </location>
</feature>
<keyword evidence="1" id="KW-1133">Transmembrane helix</keyword>
<dbReference type="EMBL" id="CP068570">
    <property type="protein sequence ID" value="QQZ51463.1"/>
    <property type="molecule type" value="Genomic_DNA"/>
</dbReference>
<evidence type="ECO:0000256" key="1">
    <source>
        <dbReference type="SAM" id="Phobius"/>
    </source>
</evidence>
<organism evidence="3">
    <name type="scientific">Phenylobacterium glaciei</name>
    <dbReference type="NCBI Taxonomy" id="2803784"/>
    <lineage>
        <taxon>Bacteria</taxon>
        <taxon>Pseudomonadati</taxon>
        <taxon>Pseudomonadota</taxon>
        <taxon>Alphaproteobacteria</taxon>
        <taxon>Caulobacterales</taxon>
        <taxon>Caulobacteraceae</taxon>
        <taxon>Phenylobacterium</taxon>
    </lineage>
</organism>
<dbReference type="PANTHER" id="PTHR35342">
    <property type="entry name" value="TRICARBOXYLIC TRANSPORT PROTEIN"/>
    <property type="match status" value="1"/>
</dbReference>
<accession>A0A974P6H4</accession>
<sequence length="167" mass="15662">MHEALGALATLFGSFAALGALLGGAVAGLLAGLTPGVSGRAGLLLVTPIAIGLGPTAGSIFLIAFHSVVHTSGSIPAILLGAPTSAAEAATAIDGYAMTRKGDAGRAIGAALSASAFGGAVGALFLFLAVPGALALIAHIGTPEIAALSGLGLLSIAALSGAGSRAA</sequence>
<keyword evidence="1" id="KW-0472">Membrane</keyword>